<reference evidence="1" key="1">
    <citation type="submission" date="2024-04" db="EMBL/GenBank/DDBJ databases">
        <authorList>
            <consortium name="Molecular Ecology Group"/>
        </authorList>
    </citation>
    <scope>NUCLEOTIDE SEQUENCE</scope>
</reference>
<gene>
    <name evidence="1" type="ORF">LPLAT_LOCUS4375</name>
</gene>
<dbReference type="Proteomes" id="UP001497644">
    <property type="component" value="Chromosome 14"/>
</dbReference>
<evidence type="ECO:0000313" key="2">
    <source>
        <dbReference type="Proteomes" id="UP001497644"/>
    </source>
</evidence>
<sequence length="78" mass="8722">MKGREPLEPLNSFNFAVPARIIASDCSELADHKSFRSHNYDKKIGHSVPERLGQAFCELVELSCFDFQHKTNGTAARG</sequence>
<accession>A0AAV2NES3</accession>
<dbReference type="EMBL" id="OZ034837">
    <property type="protein sequence ID" value="CAL1678549.1"/>
    <property type="molecule type" value="Genomic_DNA"/>
</dbReference>
<organism evidence="1 2">
    <name type="scientific">Lasius platythorax</name>
    <dbReference type="NCBI Taxonomy" id="488582"/>
    <lineage>
        <taxon>Eukaryota</taxon>
        <taxon>Metazoa</taxon>
        <taxon>Ecdysozoa</taxon>
        <taxon>Arthropoda</taxon>
        <taxon>Hexapoda</taxon>
        <taxon>Insecta</taxon>
        <taxon>Pterygota</taxon>
        <taxon>Neoptera</taxon>
        <taxon>Endopterygota</taxon>
        <taxon>Hymenoptera</taxon>
        <taxon>Apocrita</taxon>
        <taxon>Aculeata</taxon>
        <taxon>Formicoidea</taxon>
        <taxon>Formicidae</taxon>
        <taxon>Formicinae</taxon>
        <taxon>Lasius</taxon>
        <taxon>Lasius</taxon>
    </lineage>
</organism>
<proteinExistence type="predicted"/>
<name>A0AAV2NES3_9HYME</name>
<evidence type="ECO:0000313" key="1">
    <source>
        <dbReference type="EMBL" id="CAL1678549.1"/>
    </source>
</evidence>
<dbReference type="AlphaFoldDB" id="A0AAV2NES3"/>
<keyword evidence="2" id="KW-1185">Reference proteome</keyword>
<protein>
    <submittedName>
        <fullName evidence="1">Uncharacterized protein</fullName>
    </submittedName>
</protein>